<feature type="region of interest" description="Disordered" evidence="1">
    <location>
        <begin position="283"/>
        <end position="324"/>
    </location>
</feature>
<sequence length="324" mass="37605">NPNIKAVHFPITATTPDGKPNLLVQCQDIEYKIAGLHKLFQATLARSLSCHGAVALWDRETLDEIFYEHDTVFNGEDMYMGLSLLRKRDDSKIISSAQAIVPTYAPDNWGMLFRQRVKSWDVTSHKKSFTYIWEIINPRGWCHLASWVLKPYFLQELLTIVLDWLRIFLLCGLIIRDWVSFLFMFVIFTGLIYVMVVLFEIVILRDRHDLRSSFCACITFPWYRLSSLIFRVGALLQNLLVYSHIRKGIKIRVREDEIRDIPPCPPSPDVDWFTVWTGEVVPEDEQQQQQQPVESIPEEEEEDDDSGRSTTPVDVVIPPPGHQR</sequence>
<dbReference type="Pfam" id="PF13632">
    <property type="entry name" value="Glyco_trans_2_3"/>
    <property type="match status" value="1"/>
</dbReference>
<keyword evidence="2" id="KW-0472">Membrane</keyword>
<dbReference type="InParanoid" id="C5L668"/>
<dbReference type="SUPFAM" id="SSF53448">
    <property type="entry name" value="Nucleotide-diphospho-sugar transferases"/>
    <property type="match status" value="1"/>
</dbReference>
<gene>
    <name evidence="4" type="ORF">Pmar_PMAR000225</name>
</gene>
<name>C5L668_PERM5</name>
<dbReference type="AlphaFoldDB" id="C5L668"/>
<dbReference type="InterPro" id="IPR001173">
    <property type="entry name" value="Glyco_trans_2-like"/>
</dbReference>
<proteinExistence type="predicted"/>
<dbReference type="GeneID" id="9042728"/>
<keyword evidence="5" id="KW-1185">Reference proteome</keyword>
<evidence type="ECO:0000256" key="1">
    <source>
        <dbReference type="SAM" id="MobiDB-lite"/>
    </source>
</evidence>
<accession>C5L668</accession>
<dbReference type="OrthoDB" id="2590398at2759"/>
<feature type="transmembrane region" description="Helical" evidence="2">
    <location>
        <begin position="181"/>
        <end position="204"/>
    </location>
</feature>
<dbReference type="OMA" id="EAHDKIP"/>
<evidence type="ECO:0000313" key="5">
    <source>
        <dbReference type="Proteomes" id="UP000007800"/>
    </source>
</evidence>
<dbReference type="InterPro" id="IPR029044">
    <property type="entry name" value="Nucleotide-diphossugar_trans"/>
</dbReference>
<feature type="compositionally biased region" description="Acidic residues" evidence="1">
    <location>
        <begin position="296"/>
        <end position="305"/>
    </location>
</feature>
<keyword evidence="2" id="KW-0812">Transmembrane</keyword>
<reference evidence="4 5" key="1">
    <citation type="submission" date="2008-07" db="EMBL/GenBank/DDBJ databases">
        <authorList>
            <person name="El-Sayed N."/>
            <person name="Caler E."/>
            <person name="Inman J."/>
            <person name="Amedeo P."/>
            <person name="Hass B."/>
            <person name="Wortman J."/>
        </authorList>
    </citation>
    <scope>NUCLEOTIDE SEQUENCE [LARGE SCALE GENOMIC DNA]</scope>
    <source>
        <strain evidence="5">ATCC 50983 / TXsc</strain>
    </source>
</reference>
<feature type="transmembrane region" description="Helical" evidence="2">
    <location>
        <begin position="157"/>
        <end position="175"/>
    </location>
</feature>
<evidence type="ECO:0000259" key="3">
    <source>
        <dbReference type="Pfam" id="PF13632"/>
    </source>
</evidence>
<dbReference type="EMBL" id="GG679746">
    <property type="protein sequence ID" value="EER07775.1"/>
    <property type="molecule type" value="Genomic_DNA"/>
</dbReference>
<dbReference type="RefSeq" id="XP_002775959.1">
    <property type="nucleotide sequence ID" value="XM_002775913.1"/>
</dbReference>
<organism evidence="5">
    <name type="scientific">Perkinsus marinus (strain ATCC 50983 / TXsc)</name>
    <dbReference type="NCBI Taxonomy" id="423536"/>
    <lineage>
        <taxon>Eukaryota</taxon>
        <taxon>Sar</taxon>
        <taxon>Alveolata</taxon>
        <taxon>Perkinsozoa</taxon>
        <taxon>Perkinsea</taxon>
        <taxon>Perkinsida</taxon>
        <taxon>Perkinsidae</taxon>
        <taxon>Perkinsus</taxon>
    </lineage>
</organism>
<dbReference type="Proteomes" id="UP000007800">
    <property type="component" value="Unassembled WGS sequence"/>
</dbReference>
<feature type="non-terminal residue" evidence="4">
    <location>
        <position position="1"/>
    </location>
</feature>
<evidence type="ECO:0000256" key="2">
    <source>
        <dbReference type="SAM" id="Phobius"/>
    </source>
</evidence>
<feature type="domain" description="Glycosyltransferase 2-like" evidence="3">
    <location>
        <begin position="15"/>
        <end position="195"/>
    </location>
</feature>
<keyword evidence="2" id="KW-1133">Transmembrane helix</keyword>
<evidence type="ECO:0000313" key="4">
    <source>
        <dbReference type="EMBL" id="EER07775.1"/>
    </source>
</evidence>
<protein>
    <recommendedName>
        <fullName evidence="3">Glycosyltransferase 2-like domain-containing protein</fullName>
    </recommendedName>
</protein>